<protein>
    <submittedName>
        <fullName evidence="2">Uncharacterized protein</fullName>
    </submittedName>
</protein>
<dbReference type="Gene3D" id="2.130.10.10">
    <property type="entry name" value="YVTN repeat-like/Quinoprotein amine dehydrogenase"/>
    <property type="match status" value="1"/>
</dbReference>
<name>A0A8H6E2M3_PETAA</name>
<reference evidence="2 3" key="1">
    <citation type="submission" date="2019-04" db="EMBL/GenBank/DDBJ databases">
        <title>Aspergillus burnettii sp. nov., novel species from soil in southeast Queensland.</title>
        <authorList>
            <person name="Gilchrist C.L.M."/>
            <person name="Pitt J.I."/>
            <person name="Lange L."/>
            <person name="Lacey H.J."/>
            <person name="Vuong D."/>
            <person name="Midgley D.J."/>
            <person name="Greenfield P."/>
            <person name="Bradbury M."/>
            <person name="Lacey E."/>
            <person name="Busk P.K."/>
            <person name="Pilgaard B."/>
            <person name="Chooi Y.H."/>
            <person name="Piggott A.M."/>
        </authorList>
    </citation>
    <scope>NUCLEOTIDE SEQUENCE [LARGE SCALE GENOMIC DNA]</scope>
    <source>
        <strain evidence="2 3">FRR 5400</strain>
    </source>
</reference>
<keyword evidence="1" id="KW-0853">WD repeat</keyword>
<organism evidence="2 3">
    <name type="scientific">Petromyces alliaceus</name>
    <name type="common">Aspergillus alliaceus</name>
    <dbReference type="NCBI Taxonomy" id="209559"/>
    <lineage>
        <taxon>Eukaryota</taxon>
        <taxon>Fungi</taxon>
        <taxon>Dikarya</taxon>
        <taxon>Ascomycota</taxon>
        <taxon>Pezizomycotina</taxon>
        <taxon>Eurotiomycetes</taxon>
        <taxon>Eurotiomycetidae</taxon>
        <taxon>Eurotiales</taxon>
        <taxon>Aspergillaceae</taxon>
        <taxon>Aspergillus</taxon>
        <taxon>Aspergillus subgen. Circumdati</taxon>
    </lineage>
</organism>
<dbReference type="InterPro" id="IPR001680">
    <property type="entry name" value="WD40_rpt"/>
</dbReference>
<dbReference type="PROSITE" id="PS50082">
    <property type="entry name" value="WD_REPEATS_2"/>
    <property type="match status" value="1"/>
</dbReference>
<accession>A0A8H6E2M3</accession>
<feature type="repeat" description="WD" evidence="1">
    <location>
        <begin position="47"/>
        <end position="76"/>
    </location>
</feature>
<dbReference type="Pfam" id="PF00400">
    <property type="entry name" value="WD40"/>
    <property type="match status" value="2"/>
</dbReference>
<comment type="caution">
    <text evidence="2">The sequence shown here is derived from an EMBL/GenBank/DDBJ whole genome shotgun (WGS) entry which is preliminary data.</text>
</comment>
<sequence>MPLALCYTADRIRGSTGLTSQYPPSFYIIFRGIFNAIEQAVPGIRVLSPDRQLIASDSDDRTIKLWDSATGAPQTLIDHSGSVTAVTFSPDGR</sequence>
<evidence type="ECO:0000313" key="2">
    <source>
        <dbReference type="EMBL" id="KAF5855990.1"/>
    </source>
</evidence>
<dbReference type="SUPFAM" id="SSF50960">
    <property type="entry name" value="TolB, C-terminal domain"/>
    <property type="match status" value="1"/>
</dbReference>
<dbReference type="EMBL" id="SPNV01000360">
    <property type="protein sequence ID" value="KAF5855990.1"/>
    <property type="molecule type" value="Genomic_DNA"/>
</dbReference>
<dbReference type="AlphaFoldDB" id="A0A8H6E2M3"/>
<dbReference type="Proteomes" id="UP000541154">
    <property type="component" value="Unassembled WGS sequence"/>
</dbReference>
<evidence type="ECO:0000256" key="1">
    <source>
        <dbReference type="PROSITE-ProRule" id="PRU00221"/>
    </source>
</evidence>
<keyword evidence="3" id="KW-1185">Reference proteome</keyword>
<evidence type="ECO:0000313" key="3">
    <source>
        <dbReference type="Proteomes" id="UP000541154"/>
    </source>
</evidence>
<dbReference type="InterPro" id="IPR015943">
    <property type="entry name" value="WD40/YVTN_repeat-like_dom_sf"/>
</dbReference>
<gene>
    <name evidence="2" type="ORF">ETB97_008109</name>
</gene>
<proteinExistence type="predicted"/>